<evidence type="ECO:0000313" key="1">
    <source>
        <dbReference type="EMBL" id="OQD43346.1"/>
    </source>
</evidence>
<protein>
    <submittedName>
        <fullName evidence="1">Transaldolase</fullName>
    </submittedName>
</protein>
<dbReference type="EMBL" id="MTBC01000003">
    <property type="protein sequence ID" value="OQD43346.1"/>
    <property type="molecule type" value="Genomic_DNA"/>
</dbReference>
<sequence length="466" mass="54380">MNKILPLILFCISISCTDNKENKDIVYFAGEIVNPTSDFVVLYKDNKPIDSAALDAENRFQFKLENIDEGLHHFDHAPQYQYVYLEKGDSVLIRLNAAPAYFDESLVFSGDNEEVNNFLIEMFLTNEDEAALIREYYKLKPEAFSKKIDSLKKQKTDELKDLFNNVEISEEAKKIASASIIYNSYLHKERYPFYHKKYTGESSIHELGKDFYAYRKDLDLNNEELSYFRPYYDFLKHHFGNLSFMDCYKNCADNAIPENVSMLHINRHKLKMIDSVVSEKKLRNNLFRNIAVDYLIKEHEISKESEAFIADFKALSTNKEHIEEINDLYGNIKSLQINQDLPDLVLECATGKEKTLKSIAKNQKTVFYFWTSDRKRHFRNTINLINQLQKENPSYTFVGINLKTGNEEWLNMIAERNLNKENQYWAKDFKTVQKTLILDNLNKCIIANDTIIVNGFGTIQNAFATN</sequence>
<dbReference type="SUPFAM" id="SSF52833">
    <property type="entry name" value="Thioredoxin-like"/>
    <property type="match status" value="1"/>
</dbReference>
<dbReference type="OrthoDB" id="1146847at2"/>
<dbReference type="InterPro" id="IPR036249">
    <property type="entry name" value="Thioredoxin-like_sf"/>
</dbReference>
<organism evidence="1 2">
    <name type="scientific">Croceivirga radicis</name>
    <dbReference type="NCBI Taxonomy" id="1929488"/>
    <lineage>
        <taxon>Bacteria</taxon>
        <taxon>Pseudomonadati</taxon>
        <taxon>Bacteroidota</taxon>
        <taxon>Flavobacteriia</taxon>
        <taxon>Flavobacteriales</taxon>
        <taxon>Flavobacteriaceae</taxon>
        <taxon>Croceivirga</taxon>
    </lineage>
</organism>
<dbReference type="Gene3D" id="3.40.30.10">
    <property type="entry name" value="Glutaredoxin"/>
    <property type="match status" value="1"/>
</dbReference>
<dbReference type="AlphaFoldDB" id="A0A1V6LTN2"/>
<reference evidence="1 2" key="1">
    <citation type="submission" date="2016-12" db="EMBL/GenBank/DDBJ databases">
        <authorList>
            <person name="Song W.-J."/>
            <person name="Kurnit D.M."/>
        </authorList>
    </citation>
    <scope>NUCLEOTIDE SEQUENCE [LARGE SCALE GENOMIC DNA]</scope>
    <source>
        <strain evidence="1 2">HSG9</strain>
    </source>
</reference>
<accession>A0A1V6LTN2</accession>
<gene>
    <name evidence="1" type="ORF">BUL40_05805</name>
</gene>
<keyword evidence="2" id="KW-1185">Reference proteome</keyword>
<dbReference type="PROSITE" id="PS51257">
    <property type="entry name" value="PROKAR_LIPOPROTEIN"/>
    <property type="match status" value="1"/>
</dbReference>
<name>A0A1V6LTN2_9FLAO</name>
<evidence type="ECO:0000313" key="2">
    <source>
        <dbReference type="Proteomes" id="UP000191680"/>
    </source>
</evidence>
<comment type="caution">
    <text evidence="1">The sequence shown here is derived from an EMBL/GenBank/DDBJ whole genome shotgun (WGS) entry which is preliminary data.</text>
</comment>
<proteinExistence type="predicted"/>
<dbReference type="RefSeq" id="WP_080318452.1">
    <property type="nucleotide sequence ID" value="NZ_MTBC01000003.1"/>
</dbReference>
<dbReference type="Proteomes" id="UP000191680">
    <property type="component" value="Unassembled WGS sequence"/>
</dbReference>